<protein>
    <submittedName>
        <fullName evidence="1">Uncharacterized protein</fullName>
    </submittedName>
</protein>
<dbReference type="RefSeq" id="XP_040763872.1">
    <property type="nucleotide sequence ID" value="XM_040901552.1"/>
</dbReference>
<evidence type="ECO:0000313" key="2">
    <source>
        <dbReference type="Proteomes" id="UP000076871"/>
    </source>
</evidence>
<gene>
    <name evidence="1" type="ORF">LAESUDRAFT_199401</name>
</gene>
<sequence>MDKDNRDDVTFAKLSDLKLLITFCISQLEGTGKLRSYTELLENQSCVCTTWNSHLHNKKLPTQKKVRNKKVLRLSRTHCRFW</sequence>
<proteinExistence type="predicted"/>
<evidence type="ECO:0000313" key="1">
    <source>
        <dbReference type="EMBL" id="KZT06132.1"/>
    </source>
</evidence>
<accession>A0A165E2Q1</accession>
<dbReference type="OrthoDB" id="67688at2759"/>
<reference evidence="1 2" key="1">
    <citation type="journal article" date="2016" name="Mol. Biol. Evol.">
        <title>Comparative Genomics of Early-Diverging Mushroom-Forming Fungi Provides Insights into the Origins of Lignocellulose Decay Capabilities.</title>
        <authorList>
            <person name="Nagy L.G."/>
            <person name="Riley R."/>
            <person name="Tritt A."/>
            <person name="Adam C."/>
            <person name="Daum C."/>
            <person name="Floudas D."/>
            <person name="Sun H."/>
            <person name="Yadav J.S."/>
            <person name="Pangilinan J."/>
            <person name="Larsson K.H."/>
            <person name="Matsuura K."/>
            <person name="Barry K."/>
            <person name="Labutti K."/>
            <person name="Kuo R."/>
            <person name="Ohm R.A."/>
            <person name="Bhattacharya S.S."/>
            <person name="Shirouzu T."/>
            <person name="Yoshinaga Y."/>
            <person name="Martin F.M."/>
            <person name="Grigoriev I.V."/>
            <person name="Hibbett D.S."/>
        </authorList>
    </citation>
    <scope>NUCLEOTIDE SEQUENCE [LARGE SCALE GENOMIC DNA]</scope>
    <source>
        <strain evidence="1 2">93-53</strain>
    </source>
</reference>
<keyword evidence="2" id="KW-1185">Reference proteome</keyword>
<name>A0A165E2Q1_9APHY</name>
<dbReference type="GeneID" id="63818584"/>
<dbReference type="AlphaFoldDB" id="A0A165E2Q1"/>
<dbReference type="EMBL" id="KV427626">
    <property type="protein sequence ID" value="KZT06132.1"/>
    <property type="molecule type" value="Genomic_DNA"/>
</dbReference>
<dbReference type="InParanoid" id="A0A165E2Q1"/>
<dbReference type="STRING" id="1314785.A0A165E2Q1"/>
<dbReference type="Proteomes" id="UP000076871">
    <property type="component" value="Unassembled WGS sequence"/>
</dbReference>
<organism evidence="1 2">
    <name type="scientific">Laetiporus sulphureus 93-53</name>
    <dbReference type="NCBI Taxonomy" id="1314785"/>
    <lineage>
        <taxon>Eukaryota</taxon>
        <taxon>Fungi</taxon>
        <taxon>Dikarya</taxon>
        <taxon>Basidiomycota</taxon>
        <taxon>Agaricomycotina</taxon>
        <taxon>Agaricomycetes</taxon>
        <taxon>Polyporales</taxon>
        <taxon>Laetiporus</taxon>
    </lineage>
</organism>